<reference evidence="4 5" key="1">
    <citation type="journal article" date="2021" name="Nat. Commun.">
        <title>Genetic determinants of endophytism in the Arabidopsis root mycobiome.</title>
        <authorList>
            <person name="Mesny F."/>
            <person name="Miyauchi S."/>
            <person name="Thiergart T."/>
            <person name="Pickel B."/>
            <person name="Atanasova L."/>
            <person name="Karlsson M."/>
            <person name="Huettel B."/>
            <person name="Barry K.W."/>
            <person name="Haridas S."/>
            <person name="Chen C."/>
            <person name="Bauer D."/>
            <person name="Andreopoulos W."/>
            <person name="Pangilinan J."/>
            <person name="LaButti K."/>
            <person name="Riley R."/>
            <person name="Lipzen A."/>
            <person name="Clum A."/>
            <person name="Drula E."/>
            <person name="Henrissat B."/>
            <person name="Kohler A."/>
            <person name="Grigoriev I.V."/>
            <person name="Martin F.M."/>
            <person name="Hacquard S."/>
        </authorList>
    </citation>
    <scope>NUCLEOTIDE SEQUENCE [LARGE SCALE GENOMIC DNA]</scope>
    <source>
        <strain evidence="4 5">MPI-SDFR-AT-0080</strain>
    </source>
</reference>
<protein>
    <recommendedName>
        <fullName evidence="6">Hydroxyneurosporene synthase</fullName>
    </recommendedName>
</protein>
<evidence type="ECO:0000259" key="3">
    <source>
        <dbReference type="Pfam" id="PF25581"/>
    </source>
</evidence>
<keyword evidence="5" id="KW-1185">Reference proteome</keyword>
<feature type="chain" id="PRO_5046025316" description="Hydroxyneurosporene synthase" evidence="1">
    <location>
        <begin position="20"/>
        <end position="327"/>
    </location>
</feature>
<evidence type="ECO:0000313" key="5">
    <source>
        <dbReference type="Proteomes" id="UP000774617"/>
    </source>
</evidence>
<dbReference type="InterPro" id="IPR057722">
    <property type="entry name" value="AsqO/PenF-like_C"/>
</dbReference>
<name>A0ABQ8G2R0_9PEZI</name>
<sequence length="327" mass="35280">MISSYLLPFLSFAAVGSSAVRDASTTTIIPSEVADTEPKVLFDNSPFAFDAPRVSNSNESTWDWWYFDAVSASSDISVVIVSFASKPQGFPFLFFDNFTSALISVAFPDGSDATIPVAANGATVTTKRGTNDLSGTWTDTGFSFESEGNMKNYTVIIDAPETAPPHYPCLVDYPDILIPQDTQIIPGIGWANAVPDAHATANLTFTRDNDTNSLVFSDGIGYHDKNWGSIPFTEATKGWFWGHAKLGVYSVVWFQALDWQDVVYMSGYVTRDGQVIGAGCSAASVQVRPTGAGTRWPPTANASLATGFSMEFELPQSGRQLEGCGYQ</sequence>
<dbReference type="Pfam" id="PF24137">
    <property type="entry name" value="DA_N"/>
    <property type="match status" value="1"/>
</dbReference>
<evidence type="ECO:0000313" key="4">
    <source>
        <dbReference type="EMBL" id="KAH7042850.1"/>
    </source>
</evidence>
<evidence type="ECO:0008006" key="6">
    <source>
        <dbReference type="Google" id="ProtNLM"/>
    </source>
</evidence>
<keyword evidence="1" id="KW-0732">Signal</keyword>
<proteinExistence type="predicted"/>
<gene>
    <name evidence="4" type="ORF">B0J12DRAFT_761531</name>
</gene>
<evidence type="ECO:0000259" key="2">
    <source>
        <dbReference type="Pfam" id="PF24137"/>
    </source>
</evidence>
<organism evidence="4 5">
    <name type="scientific">Macrophomina phaseolina</name>
    <dbReference type="NCBI Taxonomy" id="35725"/>
    <lineage>
        <taxon>Eukaryota</taxon>
        <taxon>Fungi</taxon>
        <taxon>Dikarya</taxon>
        <taxon>Ascomycota</taxon>
        <taxon>Pezizomycotina</taxon>
        <taxon>Dothideomycetes</taxon>
        <taxon>Dothideomycetes incertae sedis</taxon>
        <taxon>Botryosphaeriales</taxon>
        <taxon>Botryosphaeriaceae</taxon>
        <taxon>Macrophomina</taxon>
    </lineage>
</organism>
<dbReference type="Proteomes" id="UP000774617">
    <property type="component" value="Unassembled WGS sequence"/>
</dbReference>
<dbReference type="Pfam" id="PF25581">
    <property type="entry name" value="AsqO_C"/>
    <property type="match status" value="1"/>
</dbReference>
<feature type="domain" description="Diels-Alderase N-terminal" evidence="2">
    <location>
        <begin position="54"/>
        <end position="227"/>
    </location>
</feature>
<evidence type="ECO:0000256" key="1">
    <source>
        <dbReference type="SAM" id="SignalP"/>
    </source>
</evidence>
<dbReference type="EMBL" id="JAGTJR010000024">
    <property type="protein sequence ID" value="KAH7042850.1"/>
    <property type="molecule type" value="Genomic_DNA"/>
</dbReference>
<dbReference type="InterPro" id="IPR056402">
    <property type="entry name" value="DA_N"/>
</dbReference>
<dbReference type="SUPFAM" id="SSF159245">
    <property type="entry name" value="AttH-like"/>
    <property type="match status" value="1"/>
</dbReference>
<feature type="signal peptide" evidence="1">
    <location>
        <begin position="1"/>
        <end position="19"/>
    </location>
</feature>
<feature type="domain" description="AsqO/PenF-like C-terminal" evidence="3">
    <location>
        <begin position="234"/>
        <end position="318"/>
    </location>
</feature>
<comment type="caution">
    <text evidence="4">The sequence shown here is derived from an EMBL/GenBank/DDBJ whole genome shotgun (WGS) entry which is preliminary data.</text>
</comment>
<accession>A0ABQ8G2R0</accession>